<dbReference type="EMBL" id="JACHLR010000040">
    <property type="protein sequence ID" value="MBB4860968.1"/>
    <property type="molecule type" value="Genomic_DNA"/>
</dbReference>
<dbReference type="Proteomes" id="UP000555448">
    <property type="component" value="Unassembled WGS sequence"/>
</dbReference>
<dbReference type="Pfam" id="PF01757">
    <property type="entry name" value="Acyl_transf_3"/>
    <property type="match status" value="1"/>
</dbReference>
<reference evidence="3 4" key="1">
    <citation type="submission" date="2020-08" db="EMBL/GenBank/DDBJ databases">
        <title>Functional genomics of gut bacteria from endangered species of beetles.</title>
        <authorList>
            <person name="Carlos-Shanley C."/>
        </authorList>
    </citation>
    <scope>NUCLEOTIDE SEQUENCE [LARGE SCALE GENOMIC DNA]</scope>
    <source>
        <strain evidence="3 4">S00245</strain>
    </source>
</reference>
<accession>A0A7W7KEY6</accession>
<feature type="transmembrane region" description="Helical" evidence="1">
    <location>
        <begin position="21"/>
        <end position="39"/>
    </location>
</feature>
<evidence type="ECO:0000313" key="3">
    <source>
        <dbReference type="EMBL" id="MBB4860968.1"/>
    </source>
</evidence>
<dbReference type="AlphaFoldDB" id="A0A7W7KEY6"/>
<feature type="domain" description="Acyltransferase 3" evidence="2">
    <location>
        <begin position="1"/>
        <end position="180"/>
    </location>
</feature>
<keyword evidence="1" id="KW-0812">Transmembrane</keyword>
<evidence type="ECO:0000256" key="1">
    <source>
        <dbReference type="SAM" id="Phobius"/>
    </source>
</evidence>
<keyword evidence="4" id="KW-1185">Reference proteome</keyword>
<gene>
    <name evidence="3" type="ORF">HNO88_004314</name>
</gene>
<name>A0A7W7KEY6_9SPHN</name>
<feature type="transmembrane region" description="Helical" evidence="1">
    <location>
        <begin position="45"/>
        <end position="68"/>
    </location>
</feature>
<keyword evidence="1" id="KW-1133">Transmembrane helix</keyword>
<organism evidence="3 4">
    <name type="scientific">Novosphingobium chloroacetimidivorans</name>
    <dbReference type="NCBI Taxonomy" id="1428314"/>
    <lineage>
        <taxon>Bacteria</taxon>
        <taxon>Pseudomonadati</taxon>
        <taxon>Pseudomonadota</taxon>
        <taxon>Alphaproteobacteria</taxon>
        <taxon>Sphingomonadales</taxon>
        <taxon>Sphingomonadaceae</taxon>
        <taxon>Novosphingobium</taxon>
    </lineage>
</organism>
<evidence type="ECO:0000259" key="2">
    <source>
        <dbReference type="Pfam" id="PF01757"/>
    </source>
</evidence>
<feature type="transmembrane region" description="Helical" evidence="1">
    <location>
        <begin position="75"/>
        <end position="95"/>
    </location>
</feature>
<sequence length="214" mass="23076">MEMTFYLLYACCLPLREGRRVASITILITALYVAGLVGARNHSIASFYGNSIIFEFLMGILLGAYLIPFLRFSKALAWALLAISIVTLAFIESAAPDLPRALKFGCPAFIAIAAAVNLERRSAVPDLPALVKLGDASYSIYLSHIIVLAGLRMAVRFLGIDGSPGTAYVFIAIALLASAIVGLLIHEYIEKPLSRIKLGLGGLNNKPRNTTPQH</sequence>
<keyword evidence="1" id="KW-0472">Membrane</keyword>
<comment type="caution">
    <text evidence="3">The sequence shown here is derived from an EMBL/GenBank/DDBJ whole genome shotgun (WGS) entry which is preliminary data.</text>
</comment>
<evidence type="ECO:0000313" key="4">
    <source>
        <dbReference type="Proteomes" id="UP000555448"/>
    </source>
</evidence>
<protein>
    <submittedName>
        <fullName evidence="3">Peptidoglycan/LPS O-acetylase OafA/YrhL</fullName>
    </submittedName>
</protein>
<feature type="transmembrane region" description="Helical" evidence="1">
    <location>
        <begin position="167"/>
        <end position="189"/>
    </location>
</feature>
<feature type="transmembrane region" description="Helical" evidence="1">
    <location>
        <begin position="138"/>
        <end position="155"/>
    </location>
</feature>
<proteinExistence type="predicted"/>
<dbReference type="GO" id="GO:0016747">
    <property type="term" value="F:acyltransferase activity, transferring groups other than amino-acyl groups"/>
    <property type="evidence" value="ECO:0007669"/>
    <property type="project" value="InterPro"/>
</dbReference>
<dbReference type="InterPro" id="IPR002656">
    <property type="entry name" value="Acyl_transf_3_dom"/>
</dbReference>